<evidence type="ECO:0000256" key="3">
    <source>
        <dbReference type="ARBA" id="ARBA00022801"/>
    </source>
</evidence>
<evidence type="ECO:0000256" key="5">
    <source>
        <dbReference type="SAM" id="SignalP"/>
    </source>
</evidence>
<evidence type="ECO:0000259" key="6">
    <source>
        <dbReference type="PROSITE" id="PS51935"/>
    </source>
</evidence>
<protein>
    <submittedName>
        <fullName evidence="7">C40 family peptidase</fullName>
    </submittedName>
</protein>
<dbReference type="InterPro" id="IPR000064">
    <property type="entry name" value="NLP_P60_dom"/>
</dbReference>
<dbReference type="PANTHER" id="PTHR47053">
    <property type="entry name" value="MUREIN DD-ENDOPEPTIDASE MEPH-RELATED"/>
    <property type="match status" value="1"/>
</dbReference>
<proteinExistence type="inferred from homology"/>
<keyword evidence="3" id="KW-0378">Hydrolase</keyword>
<keyword evidence="5" id="KW-0732">Signal</keyword>
<dbReference type="PANTHER" id="PTHR47053:SF1">
    <property type="entry name" value="MUREIN DD-ENDOPEPTIDASE MEPH-RELATED"/>
    <property type="match status" value="1"/>
</dbReference>
<keyword evidence="2" id="KW-0645">Protease</keyword>
<dbReference type="Gene3D" id="3.90.1720.10">
    <property type="entry name" value="endopeptidase domain like (from Nostoc punctiforme)"/>
    <property type="match status" value="2"/>
</dbReference>
<keyword evidence="4" id="KW-0788">Thiol protease</keyword>
<evidence type="ECO:0000256" key="2">
    <source>
        <dbReference type="ARBA" id="ARBA00022670"/>
    </source>
</evidence>
<dbReference type="PROSITE" id="PS51935">
    <property type="entry name" value="NLPC_P60"/>
    <property type="match status" value="2"/>
</dbReference>
<evidence type="ECO:0000313" key="7">
    <source>
        <dbReference type="EMBL" id="MFC0211882.1"/>
    </source>
</evidence>
<dbReference type="InterPro" id="IPR038765">
    <property type="entry name" value="Papain-like_cys_pep_sf"/>
</dbReference>
<feature type="domain" description="NlpC/P60" evidence="6">
    <location>
        <begin position="32"/>
        <end position="154"/>
    </location>
</feature>
<feature type="chain" id="PRO_5047302367" evidence="5">
    <location>
        <begin position="31"/>
        <end position="283"/>
    </location>
</feature>
<dbReference type="EMBL" id="JBHLWN010000023">
    <property type="protein sequence ID" value="MFC0211882.1"/>
    <property type="molecule type" value="Genomic_DNA"/>
</dbReference>
<evidence type="ECO:0000313" key="8">
    <source>
        <dbReference type="Proteomes" id="UP001589776"/>
    </source>
</evidence>
<organism evidence="7 8">
    <name type="scientific">Paenibacillus chartarius</name>
    <dbReference type="NCBI Taxonomy" id="747481"/>
    <lineage>
        <taxon>Bacteria</taxon>
        <taxon>Bacillati</taxon>
        <taxon>Bacillota</taxon>
        <taxon>Bacilli</taxon>
        <taxon>Bacillales</taxon>
        <taxon>Paenibacillaceae</taxon>
        <taxon>Paenibacillus</taxon>
    </lineage>
</organism>
<name>A0ABV6DGX4_9BACL</name>
<dbReference type="InterPro" id="IPR051202">
    <property type="entry name" value="Peptidase_C40"/>
</dbReference>
<feature type="signal peptide" evidence="5">
    <location>
        <begin position="1"/>
        <end position="30"/>
    </location>
</feature>
<dbReference type="Pfam" id="PF00877">
    <property type="entry name" value="NLPC_P60"/>
    <property type="match status" value="2"/>
</dbReference>
<accession>A0ABV6DGX4</accession>
<comment type="caution">
    <text evidence="7">The sequence shown here is derived from an EMBL/GenBank/DDBJ whole genome shotgun (WGS) entry which is preliminary data.</text>
</comment>
<dbReference type="SUPFAM" id="SSF54001">
    <property type="entry name" value="Cysteine proteinases"/>
    <property type="match status" value="2"/>
</dbReference>
<evidence type="ECO:0000256" key="1">
    <source>
        <dbReference type="ARBA" id="ARBA00007074"/>
    </source>
</evidence>
<feature type="domain" description="NlpC/P60" evidence="6">
    <location>
        <begin position="158"/>
        <end position="283"/>
    </location>
</feature>
<dbReference type="RefSeq" id="WP_377468905.1">
    <property type="nucleotide sequence ID" value="NZ_JBHLWN010000023.1"/>
</dbReference>
<evidence type="ECO:0000256" key="4">
    <source>
        <dbReference type="ARBA" id="ARBA00022807"/>
    </source>
</evidence>
<comment type="similarity">
    <text evidence="1">Belongs to the peptidase C40 family.</text>
</comment>
<dbReference type="Proteomes" id="UP001589776">
    <property type="component" value="Unassembled WGS sequence"/>
</dbReference>
<keyword evidence="8" id="KW-1185">Reference proteome</keyword>
<reference evidence="7 8" key="1">
    <citation type="submission" date="2024-09" db="EMBL/GenBank/DDBJ databases">
        <authorList>
            <person name="Sun Q."/>
            <person name="Mori K."/>
        </authorList>
    </citation>
    <scope>NUCLEOTIDE SEQUENCE [LARGE SCALE GENOMIC DNA]</scope>
    <source>
        <strain evidence="7 8">CCM 7759</strain>
    </source>
</reference>
<sequence length="283" mass="30824">MMKRTLRRTIVMTTALTIALTGAAGTSAFASTYDDMDAVSLAKQLVGKDYSKGDESPKDGFDASGLLQFVYSSLDYSMPRTLKDQFAMNKPTIKTVSSLQPGDAVFFGKGSSPSFAGVYIGSGKMVMASQSKDEVVTRNVADYKSQFMGAKRILSELDRKRADIVLTAIQYMGTPYEFGAKYGQTATFDCSTFTKTVYSKFGVTLPRVSRNQALEGKYVSKSNLETGDLVFFTTKASGDKVGHVGIYVGGGMMIHTYGEGGVKYSSINSDWWSDHYVTGRRVL</sequence>
<gene>
    <name evidence="7" type="ORF">ACFFK0_05330</name>
</gene>